<dbReference type="PANTHER" id="PTHR43308:SF5">
    <property type="entry name" value="S-LAYER PROTEIN _ PEPTIDOGLYCAN ENDO-BETA-N-ACETYLGLUCOSAMINIDASE"/>
    <property type="match status" value="1"/>
</dbReference>
<dbReference type="PROSITE" id="PS51272">
    <property type="entry name" value="SLH"/>
    <property type="match status" value="3"/>
</dbReference>
<keyword evidence="1 2" id="KW-0732">Signal</keyword>
<feature type="chain" id="PRO_5046715370" evidence="2">
    <location>
        <begin position="25"/>
        <end position="360"/>
    </location>
</feature>
<evidence type="ECO:0000313" key="4">
    <source>
        <dbReference type="EMBL" id="MFD1737469.1"/>
    </source>
</evidence>
<proteinExistence type="predicted"/>
<gene>
    <name evidence="4" type="ORF">ACFSCX_12985</name>
</gene>
<evidence type="ECO:0000259" key="3">
    <source>
        <dbReference type="PROSITE" id="PS51272"/>
    </source>
</evidence>
<feature type="domain" description="SLH" evidence="3">
    <location>
        <begin position="103"/>
        <end position="164"/>
    </location>
</feature>
<protein>
    <submittedName>
        <fullName evidence="4">S-layer homology domain-containing protein</fullName>
    </submittedName>
</protein>
<reference evidence="5" key="1">
    <citation type="journal article" date="2019" name="Int. J. Syst. Evol. Microbiol.">
        <title>The Global Catalogue of Microorganisms (GCM) 10K type strain sequencing project: providing services to taxonomists for standard genome sequencing and annotation.</title>
        <authorList>
            <consortium name="The Broad Institute Genomics Platform"/>
            <consortium name="The Broad Institute Genome Sequencing Center for Infectious Disease"/>
            <person name="Wu L."/>
            <person name="Ma J."/>
        </authorList>
    </citation>
    <scope>NUCLEOTIDE SEQUENCE [LARGE SCALE GENOMIC DNA]</scope>
    <source>
        <strain evidence="5">CCUG 49339</strain>
    </source>
</reference>
<feature type="signal peptide" evidence="2">
    <location>
        <begin position="1"/>
        <end position="24"/>
    </location>
</feature>
<dbReference type="Pfam" id="PF00395">
    <property type="entry name" value="SLH"/>
    <property type="match status" value="2"/>
</dbReference>
<dbReference type="InterPro" id="IPR001119">
    <property type="entry name" value="SLH_dom"/>
</dbReference>
<evidence type="ECO:0000256" key="2">
    <source>
        <dbReference type="SAM" id="SignalP"/>
    </source>
</evidence>
<dbReference type="RefSeq" id="WP_377928677.1">
    <property type="nucleotide sequence ID" value="NZ_JBHUEM010000020.1"/>
</dbReference>
<comment type="caution">
    <text evidence="4">The sequence shown here is derived from an EMBL/GenBank/DDBJ whole genome shotgun (WGS) entry which is preliminary data.</text>
</comment>
<organism evidence="4 5">
    <name type="scientific">Bacillus salitolerans</name>
    <dbReference type="NCBI Taxonomy" id="1437434"/>
    <lineage>
        <taxon>Bacteria</taxon>
        <taxon>Bacillati</taxon>
        <taxon>Bacillota</taxon>
        <taxon>Bacilli</taxon>
        <taxon>Bacillales</taxon>
        <taxon>Bacillaceae</taxon>
        <taxon>Bacillus</taxon>
    </lineage>
</organism>
<sequence>MKYLKGFLLFLLATSVLMPYSAEANSELPKSIGKAPWMYTPHDISDHWARETLLEFLHADIMTGYIEHNNATVNLEPNSPITRAQFIKILSNALELQYNETSPSQSFSDVHSTDWFSKYVEIASSLGIIKGSEGAFHPNSFITRDQATALIIRAFGEDIKTSVPETQLFKDIKTDYWAYDFIQIAKIQGIINGYVDEFRPRELATRAQASTMIKNALLMNLSKDNTEPLLVFEDYLTKRMELIAEKDLIGLFTLTNELTSNYFLSISEGEINFIESLESLKGLELISIETFPNWNTELLYATERYAAIKMTGFKYTLTTRDPIYNMKTIHTETCDGVYNLKKTGKEWKIYSYVPSNYWNN</sequence>
<accession>A0ABW4LRT0</accession>
<dbReference type="InterPro" id="IPR051465">
    <property type="entry name" value="Cell_Envelope_Struct_Comp"/>
</dbReference>
<evidence type="ECO:0000256" key="1">
    <source>
        <dbReference type="ARBA" id="ARBA00022729"/>
    </source>
</evidence>
<feature type="domain" description="SLH" evidence="3">
    <location>
        <begin position="165"/>
        <end position="227"/>
    </location>
</feature>
<feature type="domain" description="SLH" evidence="3">
    <location>
        <begin position="36"/>
        <end position="102"/>
    </location>
</feature>
<evidence type="ECO:0000313" key="5">
    <source>
        <dbReference type="Proteomes" id="UP001597214"/>
    </source>
</evidence>
<dbReference type="Proteomes" id="UP001597214">
    <property type="component" value="Unassembled WGS sequence"/>
</dbReference>
<keyword evidence="5" id="KW-1185">Reference proteome</keyword>
<dbReference type="PANTHER" id="PTHR43308">
    <property type="entry name" value="OUTER MEMBRANE PROTEIN ALPHA-RELATED"/>
    <property type="match status" value="1"/>
</dbReference>
<dbReference type="EMBL" id="JBHUEM010000020">
    <property type="protein sequence ID" value="MFD1737469.1"/>
    <property type="molecule type" value="Genomic_DNA"/>
</dbReference>
<name>A0ABW4LRT0_9BACI</name>